<feature type="transmembrane region" description="Helical" evidence="1">
    <location>
        <begin position="173"/>
        <end position="193"/>
    </location>
</feature>
<keyword evidence="1" id="KW-0812">Transmembrane</keyword>
<dbReference type="InterPro" id="IPR002798">
    <property type="entry name" value="SpoIIM-like"/>
</dbReference>
<dbReference type="NCBIfam" id="TIGR02831">
    <property type="entry name" value="spo_II_M"/>
    <property type="match status" value="1"/>
</dbReference>
<proteinExistence type="predicted"/>
<accession>A0ABT1NF25</accession>
<dbReference type="Proteomes" id="UP001651880">
    <property type="component" value="Unassembled WGS sequence"/>
</dbReference>
<dbReference type="InterPro" id="IPR014196">
    <property type="entry name" value="SpoIIM"/>
</dbReference>
<dbReference type="EMBL" id="JAJEKE010000007">
    <property type="protein sequence ID" value="MCQ1529844.1"/>
    <property type="molecule type" value="Genomic_DNA"/>
</dbReference>
<organism evidence="2 3">
    <name type="scientific">Lutispora saccharofermentans</name>
    <dbReference type="NCBI Taxonomy" id="3024236"/>
    <lineage>
        <taxon>Bacteria</taxon>
        <taxon>Bacillati</taxon>
        <taxon>Bacillota</taxon>
        <taxon>Clostridia</taxon>
        <taxon>Lutisporales</taxon>
        <taxon>Lutisporaceae</taxon>
        <taxon>Lutispora</taxon>
    </lineage>
</organism>
<protein>
    <submittedName>
        <fullName evidence="2">Stage II sporulation protein M</fullName>
    </submittedName>
</protein>
<dbReference type="PIRSF" id="PIRSF038973">
    <property type="entry name" value="SpoIIM"/>
    <property type="match status" value="1"/>
</dbReference>
<feature type="transmembrane region" description="Helical" evidence="1">
    <location>
        <begin position="129"/>
        <end position="153"/>
    </location>
</feature>
<evidence type="ECO:0000313" key="3">
    <source>
        <dbReference type="Proteomes" id="UP001651880"/>
    </source>
</evidence>
<comment type="caution">
    <text evidence="2">The sequence shown here is derived from an EMBL/GenBank/DDBJ whole genome shotgun (WGS) entry which is preliminary data.</text>
</comment>
<dbReference type="Pfam" id="PF01944">
    <property type="entry name" value="SpoIIM"/>
    <property type="match status" value="1"/>
</dbReference>
<name>A0ABT1NF25_9FIRM</name>
<feature type="transmembrane region" description="Helical" evidence="1">
    <location>
        <begin position="18"/>
        <end position="38"/>
    </location>
</feature>
<keyword evidence="1" id="KW-1133">Transmembrane helix</keyword>
<evidence type="ECO:0000256" key="1">
    <source>
        <dbReference type="SAM" id="Phobius"/>
    </source>
</evidence>
<keyword evidence="1" id="KW-0472">Membrane</keyword>
<gene>
    <name evidence="2" type="primary">spoIIM</name>
    <name evidence="2" type="ORF">LJD61_09840</name>
</gene>
<evidence type="ECO:0000313" key="2">
    <source>
        <dbReference type="EMBL" id="MCQ1529844.1"/>
    </source>
</evidence>
<sequence length="210" mass="23803">MFGRLNYAAAKHIRENGIWYLCFFILFSLGISFGAFWVSKLSIDSKDLLIRYVEGFFNLIPGGTIYNGGTFRISFINNMIWIVMLFISGFTYLGAVVSPLYMTFKGFCFGFSVAFLVESFGRKGLIFSLISLLPHSIVLIPGTIFLCTISFQYSLFLLKSRNDKRYETKRQSFASYIVPFAFGLAAVILSSIIESYITPVFIRSLSVFII</sequence>
<dbReference type="RefSeq" id="WP_255227362.1">
    <property type="nucleotide sequence ID" value="NZ_JAJEKE010000007.1"/>
</dbReference>
<feature type="transmembrane region" description="Helical" evidence="1">
    <location>
        <begin position="75"/>
        <end position="94"/>
    </location>
</feature>
<keyword evidence="3" id="KW-1185">Reference proteome</keyword>
<reference evidence="2 3" key="1">
    <citation type="submission" date="2021-10" db="EMBL/GenBank/DDBJ databases">
        <title>Lutispora strain m25 sp. nov., a thermophilic, non-spore-forming bacterium isolated from a lab-scale methanogenic bioreactor digesting anaerobic sludge.</title>
        <authorList>
            <person name="El Houari A."/>
            <person name="Mcdonald J."/>
        </authorList>
    </citation>
    <scope>NUCLEOTIDE SEQUENCE [LARGE SCALE GENOMIC DNA]</scope>
    <source>
        <strain evidence="3">m25</strain>
    </source>
</reference>